<evidence type="ECO:0000256" key="1">
    <source>
        <dbReference type="ARBA" id="ARBA00022679"/>
    </source>
</evidence>
<comment type="caution">
    <text evidence="4">The sequence shown here is derived from an EMBL/GenBank/DDBJ whole genome shotgun (WGS) entry which is preliminary data.</text>
</comment>
<dbReference type="InterPro" id="IPR050832">
    <property type="entry name" value="Bact_Acetyltransf"/>
</dbReference>
<dbReference type="Gene3D" id="3.40.630.30">
    <property type="match status" value="1"/>
</dbReference>
<keyword evidence="1 4" id="KW-0808">Transferase</keyword>
<dbReference type="AlphaFoldDB" id="A0A2G7T9D5"/>
<gene>
    <name evidence="4" type="ORF">CTI11_06585</name>
</gene>
<reference evidence="4" key="1">
    <citation type="submission" date="2017-10" db="EMBL/GenBank/DDBJ databases">
        <title>Chryseobacterium sp. B5 is a hydrocarbonoclastic and plant growth promoting bacterium.</title>
        <authorList>
            <person name="Thijs S."/>
            <person name="Gkorezis P."/>
            <person name="Van Hamme J."/>
        </authorList>
    </citation>
    <scope>NUCLEOTIDE SEQUENCE</scope>
    <source>
        <strain evidence="4">B5</strain>
    </source>
</reference>
<feature type="domain" description="N-acetyltransferase" evidence="3">
    <location>
        <begin position="1"/>
        <end position="118"/>
    </location>
</feature>
<dbReference type="SUPFAM" id="SSF55729">
    <property type="entry name" value="Acyl-CoA N-acyltransferases (Nat)"/>
    <property type="match status" value="1"/>
</dbReference>
<dbReference type="PANTHER" id="PTHR43877">
    <property type="entry name" value="AMINOALKYLPHOSPHONATE N-ACETYLTRANSFERASE-RELATED-RELATED"/>
    <property type="match status" value="1"/>
</dbReference>
<dbReference type="GO" id="GO:0016747">
    <property type="term" value="F:acyltransferase activity, transferring groups other than amino-acyl groups"/>
    <property type="evidence" value="ECO:0007669"/>
    <property type="project" value="InterPro"/>
</dbReference>
<accession>A0A2G7T9D5</accession>
<proteinExistence type="predicted"/>
<keyword evidence="2" id="KW-0012">Acyltransferase</keyword>
<name>A0A2G7T9D5_9FLAO</name>
<dbReference type="PANTHER" id="PTHR43877:SF2">
    <property type="entry name" value="AMINOALKYLPHOSPHONATE N-ACETYLTRANSFERASE-RELATED"/>
    <property type="match status" value="1"/>
</dbReference>
<protein>
    <submittedName>
        <fullName evidence="4">Acetyltransferase</fullName>
    </submittedName>
</protein>
<organism evidence="4">
    <name type="scientific">Chryseobacterium sp. B5</name>
    <dbReference type="NCBI Taxonomy" id="2050562"/>
    <lineage>
        <taxon>Bacteria</taxon>
        <taxon>Pseudomonadati</taxon>
        <taxon>Bacteroidota</taxon>
        <taxon>Flavobacteriia</taxon>
        <taxon>Flavobacteriales</taxon>
        <taxon>Weeksellaceae</taxon>
        <taxon>Chryseobacterium group</taxon>
        <taxon>Chryseobacterium</taxon>
    </lineage>
</organism>
<dbReference type="CDD" id="cd04301">
    <property type="entry name" value="NAT_SF"/>
    <property type="match status" value="1"/>
</dbReference>
<evidence type="ECO:0000256" key="2">
    <source>
        <dbReference type="ARBA" id="ARBA00023315"/>
    </source>
</evidence>
<evidence type="ECO:0000313" key="4">
    <source>
        <dbReference type="EMBL" id="PII36510.1"/>
    </source>
</evidence>
<dbReference type="PROSITE" id="PS51186">
    <property type="entry name" value="GNAT"/>
    <property type="match status" value="1"/>
</dbReference>
<dbReference type="EMBL" id="PEKC01000016">
    <property type="protein sequence ID" value="PII36510.1"/>
    <property type="molecule type" value="Genomic_DNA"/>
</dbReference>
<sequence length="118" mass="12763">MTADELSAIGVTPEAIAQAIESGPCAWVSTIDEEVVGFAMVGLDDACLFALFVLPEHEGRGIGTRLTQTCEAALFERHHAAWLETAAGSRAARLYRHLGWDSEVEIGGGDIRLEKRRP</sequence>
<dbReference type="InterPro" id="IPR000182">
    <property type="entry name" value="GNAT_dom"/>
</dbReference>
<dbReference type="InterPro" id="IPR016181">
    <property type="entry name" value="Acyl_CoA_acyltransferase"/>
</dbReference>
<evidence type="ECO:0000259" key="3">
    <source>
        <dbReference type="PROSITE" id="PS51186"/>
    </source>
</evidence>
<dbReference type="Pfam" id="PF00583">
    <property type="entry name" value="Acetyltransf_1"/>
    <property type="match status" value="1"/>
</dbReference>